<evidence type="ECO:0000256" key="3">
    <source>
        <dbReference type="SAM" id="Phobius"/>
    </source>
</evidence>
<evidence type="ECO:0008006" key="8">
    <source>
        <dbReference type="Google" id="ProtNLM"/>
    </source>
</evidence>
<dbReference type="PROSITE" id="PS51462">
    <property type="entry name" value="NUDIX"/>
    <property type="match status" value="1"/>
</dbReference>
<protein>
    <recommendedName>
        <fullName evidence="8">Nudix hydrolase domain-containing protein</fullName>
    </recommendedName>
</protein>
<dbReference type="OrthoDB" id="10249920at2759"/>
<keyword evidence="2" id="KW-0245">EGF-like domain</keyword>
<feature type="domain" description="Nudix hydrolase" evidence="5">
    <location>
        <begin position="51"/>
        <end position="201"/>
    </location>
</feature>
<dbReference type="KEGG" id="dfa:DFA_09769"/>
<evidence type="ECO:0000259" key="4">
    <source>
        <dbReference type="PROSITE" id="PS50026"/>
    </source>
</evidence>
<dbReference type="PANTHER" id="PTHR24032">
    <property type="entry name" value="EGF-LIKE DOMAIN-CONTAINING PROTEIN-RELATED-RELATED"/>
    <property type="match status" value="1"/>
</dbReference>
<dbReference type="InterPro" id="IPR015797">
    <property type="entry name" value="NUDIX_hydrolase-like_dom_sf"/>
</dbReference>
<dbReference type="Pfam" id="PF00293">
    <property type="entry name" value="NUDIX"/>
    <property type="match status" value="1"/>
</dbReference>
<feature type="disulfide bond" evidence="2">
    <location>
        <begin position="774"/>
        <end position="783"/>
    </location>
</feature>
<sequence>MSLNNNNSKQIKSQQLYKAKWLSFDQVTFKDHNNVDRVWEVCNRTTRSKQHGIDGVDIIAVIESSNNDEQQQSKQQHIVIIYQYRAPVDNYVLELPAGLIDDNESPLECAKRELKEETGYVCSDDDTNNSRSSPILALDPGMSSSNTMICTVNVGVANINDTPPKQSLEEDEFFLFIFVGQTFSSELLSDDELNSAIFLIRQYGVPLPQDQSLCNGINFTCAGTGTDYHISIIGFQDVGELNNSITDFYFPSVGNFYLELATNSTPVKDQSKSLLSFMRNLSQLAIMRIINDPTIVTVPIDFGSGIMFPLLSVVELRFTPNLISIPSFFNTSKASTLSIRAPSCREIGITENLYLPNLIQIFLQVGLDTPYTWVLSKTSFPRVSSLSNLIQMIFRDIISISSTTSRLTVYYNLTRPTSVRFRTGNYNVIFHENSTGILTFILSGNSIFSPSIDKFYQLKEFTRVDSQESKLPLIFPPKLENLGYSGSEFTTLTSPIIPSTLKMLDLSINPLTTVDFNIFKNTNKLSLLLQDALLLTGLEMQNLVGPISNITVRLGSVAPFYPFNFSVLEVGIKPMSVTPSQQPSGYALFDFVFSNINNYLEHNVTVLLNGSSVPCFILSTTPLSCQVPSSLIPFGTNTLKISNDYYSIDDSVFYQQEYPLIPSNAQNIVYANPGDIITLSGSFGSNYTNPIVVFYNQNGYQSNCNVTIISQTQLYCKLESKMSNGIVATFVSLGPYSLLSNNSFTLRSLQGDCVLSTNNCSNHGVCDINGVCLCNQGYYSQNCSIQYPTISNISKDNNNELILIVGGNFGPFNQINASVFVNNTIQCSINSISQLSINCTINLGATSLTSGWIAVTVGIENLTTTQNNAVFYLSLQDQCSLDTHSCFGNGFCNVYGNCICKDNSFYKNCSIAYPVVTSGHYDKNNLSNVILFGDYGPFGQVNPSVYINDTLVCHITYISQKLINCTLDQIPSYGFSSVNISVDSIIYYSPSLLVGPNLPPTPSPNSTTSTSGGPVLSPMQKCEQNTNNCFGNGACSIYGYCNCDIDYNPDDNCKTKFTNTTPSTNPLEPTSSFVIDNVKFEFQFVAIQEVGINDEILRELLTNSWVSNISSNPESTTAIYQLNITDRSVLVNTNVEAVLSFSSKARDVPFGDRFIHVNPNSLKLAINISNWQFSSNLATLRAIFLTTVNQEQSTVFDCQETQVDSFTYDEYGSTIQYLRFVKDNVQFNGRFVDYVLSDGREAYSKTSIINQTIDSSSEEGKILFSLIGVSLPQCQSCVIDPDFTPLLVDKGNEDCEAKSDTWRIIVGASVGGAAAIAIATGAIILLRKKRIFNKGERKISNRLNSMGSKN</sequence>
<organism evidence="6 7">
    <name type="scientific">Cavenderia fasciculata</name>
    <name type="common">Slime mold</name>
    <name type="synonym">Dictyostelium fasciculatum</name>
    <dbReference type="NCBI Taxonomy" id="261658"/>
    <lineage>
        <taxon>Eukaryota</taxon>
        <taxon>Amoebozoa</taxon>
        <taxon>Evosea</taxon>
        <taxon>Eumycetozoa</taxon>
        <taxon>Dictyostelia</taxon>
        <taxon>Acytosteliales</taxon>
        <taxon>Cavenderiaceae</taxon>
        <taxon>Cavenderia</taxon>
    </lineage>
</organism>
<evidence type="ECO:0000313" key="6">
    <source>
        <dbReference type="EMBL" id="EGG16097.1"/>
    </source>
</evidence>
<dbReference type="InterPro" id="IPR000742">
    <property type="entry name" value="EGF"/>
</dbReference>
<keyword evidence="3" id="KW-0812">Transmembrane</keyword>
<dbReference type="Pfam" id="PF22933">
    <property type="entry name" value="ComC_SSD"/>
    <property type="match status" value="1"/>
</dbReference>
<dbReference type="RefSeq" id="XP_004352422.1">
    <property type="nucleotide sequence ID" value="XM_004352370.1"/>
</dbReference>
<dbReference type="InterPro" id="IPR053331">
    <property type="entry name" value="EGF-like_comC"/>
</dbReference>
<dbReference type="Gene3D" id="3.90.79.10">
    <property type="entry name" value="Nucleoside Triphosphate Pyrophosphohydrolase"/>
    <property type="match status" value="1"/>
</dbReference>
<keyword evidence="2" id="KW-1015">Disulfide bond</keyword>
<feature type="domain" description="EGF-like" evidence="4">
    <location>
        <begin position="749"/>
        <end position="784"/>
    </location>
</feature>
<evidence type="ECO:0000256" key="2">
    <source>
        <dbReference type="PROSITE-ProRule" id="PRU00076"/>
    </source>
</evidence>
<evidence type="ECO:0000256" key="1">
    <source>
        <dbReference type="ARBA" id="ARBA00022801"/>
    </source>
</evidence>
<dbReference type="InterPro" id="IPR020084">
    <property type="entry name" value="NUDIX_hydrolase_CS"/>
</dbReference>
<dbReference type="CDD" id="cd00054">
    <property type="entry name" value="EGF_CA"/>
    <property type="match status" value="1"/>
</dbReference>
<dbReference type="PROSITE" id="PS50026">
    <property type="entry name" value="EGF_3"/>
    <property type="match status" value="1"/>
</dbReference>
<keyword evidence="7" id="KW-1185">Reference proteome</keyword>
<dbReference type="PROSITE" id="PS00893">
    <property type="entry name" value="NUDIX_BOX"/>
    <property type="match status" value="1"/>
</dbReference>
<keyword evidence="3" id="KW-0472">Membrane</keyword>
<keyword evidence="1" id="KW-0378">Hydrolase</keyword>
<dbReference type="PANTHER" id="PTHR24032:SF16">
    <property type="entry name" value="EGF-LIKE DOMAIN-CONTAINING PROTEIN"/>
    <property type="match status" value="1"/>
</dbReference>
<proteinExistence type="predicted"/>
<dbReference type="EMBL" id="GL883025">
    <property type="protein sequence ID" value="EGG16097.1"/>
    <property type="molecule type" value="Genomic_DNA"/>
</dbReference>
<accession>F4Q8J7</accession>
<feature type="transmembrane region" description="Helical" evidence="3">
    <location>
        <begin position="1302"/>
        <end position="1326"/>
    </location>
</feature>
<dbReference type="SUPFAM" id="SSF55811">
    <property type="entry name" value="Nudix"/>
    <property type="match status" value="1"/>
</dbReference>
<evidence type="ECO:0000313" key="7">
    <source>
        <dbReference type="Proteomes" id="UP000007797"/>
    </source>
</evidence>
<dbReference type="PROSITE" id="PS01186">
    <property type="entry name" value="EGF_2"/>
    <property type="match status" value="1"/>
</dbReference>
<dbReference type="STRING" id="1054147.F4Q8J7"/>
<dbReference type="GeneID" id="14867846"/>
<dbReference type="InterPro" id="IPR054484">
    <property type="entry name" value="ComC_SSD"/>
</dbReference>
<comment type="caution">
    <text evidence="2">Lacks conserved residue(s) required for the propagation of feature annotation.</text>
</comment>
<dbReference type="Proteomes" id="UP000007797">
    <property type="component" value="Unassembled WGS sequence"/>
</dbReference>
<gene>
    <name evidence="6" type="ORF">DFA_09769</name>
</gene>
<keyword evidence="3" id="KW-1133">Transmembrane helix</keyword>
<name>F4Q8J7_CACFS</name>
<reference evidence="7" key="1">
    <citation type="journal article" date="2011" name="Genome Res.">
        <title>Phylogeny-wide analysis of social amoeba genomes highlights ancient origins for complex intercellular communication.</title>
        <authorList>
            <person name="Heidel A.J."/>
            <person name="Lawal H.M."/>
            <person name="Felder M."/>
            <person name="Schilde C."/>
            <person name="Helps N.R."/>
            <person name="Tunggal B."/>
            <person name="Rivero F."/>
            <person name="John U."/>
            <person name="Schleicher M."/>
            <person name="Eichinger L."/>
            <person name="Platzer M."/>
            <person name="Noegel A.A."/>
            <person name="Schaap P."/>
            <person name="Gloeckner G."/>
        </authorList>
    </citation>
    <scope>NUCLEOTIDE SEQUENCE [LARGE SCALE GENOMIC DNA]</scope>
    <source>
        <strain evidence="7">SH3</strain>
    </source>
</reference>
<evidence type="ECO:0000259" key="5">
    <source>
        <dbReference type="PROSITE" id="PS51462"/>
    </source>
</evidence>
<dbReference type="GO" id="GO:0016787">
    <property type="term" value="F:hydrolase activity"/>
    <property type="evidence" value="ECO:0007669"/>
    <property type="project" value="UniProtKB-KW"/>
</dbReference>
<dbReference type="InterPro" id="IPR000086">
    <property type="entry name" value="NUDIX_hydrolase_dom"/>
</dbReference>